<dbReference type="SUPFAM" id="SSF55729">
    <property type="entry name" value="Acyl-CoA N-acyltransferases (Nat)"/>
    <property type="match status" value="1"/>
</dbReference>
<evidence type="ECO:0000313" key="3">
    <source>
        <dbReference type="Proteomes" id="UP000176494"/>
    </source>
</evidence>
<dbReference type="EMBL" id="MHTG01000015">
    <property type="protein sequence ID" value="OHA57357.1"/>
    <property type="molecule type" value="Genomic_DNA"/>
</dbReference>
<comment type="caution">
    <text evidence="2">The sequence shown here is derived from an EMBL/GenBank/DDBJ whole genome shotgun (WGS) entry which is preliminary data.</text>
</comment>
<evidence type="ECO:0000259" key="1">
    <source>
        <dbReference type="PROSITE" id="PS51186"/>
    </source>
</evidence>
<dbReference type="CDD" id="cd04301">
    <property type="entry name" value="NAT_SF"/>
    <property type="match status" value="1"/>
</dbReference>
<dbReference type="InterPro" id="IPR016181">
    <property type="entry name" value="Acyl_CoA_acyltransferase"/>
</dbReference>
<dbReference type="PROSITE" id="PS51186">
    <property type="entry name" value="GNAT"/>
    <property type="match status" value="1"/>
</dbReference>
<accession>A0A1G2Q9W6</accession>
<sequence>MELIRAKANPEDIATFCALEEKFSGLKTYSNMSDPAEAKEELEKCLVYFIKINNETVGSISYEWKNQNHAYIAGLTIIPEFQGRGLAREAMVKILAEIGEIQRIDLVTHPENAKAIKLYQSLGFKIESQKENYYGDGEPRVIMAKNHA</sequence>
<dbReference type="InterPro" id="IPR000182">
    <property type="entry name" value="GNAT_dom"/>
</dbReference>
<name>A0A1G2Q9W6_9BACT</name>
<dbReference type="PANTHER" id="PTHR43617">
    <property type="entry name" value="L-AMINO ACID N-ACETYLTRANSFERASE"/>
    <property type="match status" value="1"/>
</dbReference>
<gene>
    <name evidence="2" type="ORF">A2114_01345</name>
</gene>
<feature type="domain" description="N-acetyltransferase" evidence="1">
    <location>
        <begin position="1"/>
        <end position="148"/>
    </location>
</feature>
<protein>
    <recommendedName>
        <fullName evidence="1">N-acetyltransferase domain-containing protein</fullName>
    </recommendedName>
</protein>
<dbReference type="PANTHER" id="PTHR43617:SF20">
    <property type="entry name" value="N-ALPHA-ACETYLTRANSFERASE RIMI"/>
    <property type="match status" value="1"/>
</dbReference>
<reference evidence="2 3" key="1">
    <citation type="journal article" date="2016" name="Nat. Commun.">
        <title>Thousands of microbial genomes shed light on interconnected biogeochemical processes in an aquifer system.</title>
        <authorList>
            <person name="Anantharaman K."/>
            <person name="Brown C.T."/>
            <person name="Hug L.A."/>
            <person name="Sharon I."/>
            <person name="Castelle C.J."/>
            <person name="Probst A.J."/>
            <person name="Thomas B.C."/>
            <person name="Singh A."/>
            <person name="Wilkins M.J."/>
            <person name="Karaoz U."/>
            <person name="Brodie E.L."/>
            <person name="Williams K.H."/>
            <person name="Hubbard S.S."/>
            <person name="Banfield J.F."/>
        </authorList>
    </citation>
    <scope>NUCLEOTIDE SEQUENCE [LARGE SCALE GENOMIC DNA]</scope>
</reference>
<dbReference type="AlphaFoldDB" id="A0A1G2Q9W6"/>
<dbReference type="STRING" id="1802435.A2114_01345"/>
<dbReference type="Proteomes" id="UP000176494">
    <property type="component" value="Unassembled WGS sequence"/>
</dbReference>
<dbReference type="Gene3D" id="3.40.630.30">
    <property type="match status" value="1"/>
</dbReference>
<dbReference type="Pfam" id="PF00583">
    <property type="entry name" value="Acetyltransf_1"/>
    <property type="match status" value="1"/>
</dbReference>
<evidence type="ECO:0000313" key="2">
    <source>
        <dbReference type="EMBL" id="OHA57357.1"/>
    </source>
</evidence>
<organism evidence="2 3">
    <name type="scientific">Candidatus Vogelbacteria bacterium GWA1_51_14</name>
    <dbReference type="NCBI Taxonomy" id="1802435"/>
    <lineage>
        <taxon>Bacteria</taxon>
        <taxon>Candidatus Vogeliibacteriota</taxon>
    </lineage>
</organism>
<dbReference type="GO" id="GO:0008999">
    <property type="term" value="F:protein-N-terminal-alanine acetyltransferase activity"/>
    <property type="evidence" value="ECO:0007669"/>
    <property type="project" value="TreeGrafter"/>
</dbReference>
<dbReference type="InterPro" id="IPR050276">
    <property type="entry name" value="MshD_Acetyltransferase"/>
</dbReference>
<proteinExistence type="predicted"/>